<evidence type="ECO:0000313" key="11">
    <source>
        <dbReference type="EMBL" id="ESR51882.1"/>
    </source>
</evidence>
<evidence type="ECO:0000256" key="5">
    <source>
        <dbReference type="ARBA" id="ARBA00022840"/>
    </source>
</evidence>
<keyword evidence="4" id="KW-0418">Kinase</keyword>
<protein>
    <recommendedName>
        <fullName evidence="10">Protein kinase domain-containing protein</fullName>
    </recommendedName>
</protein>
<keyword evidence="7" id="KW-0479">Metal-binding</keyword>
<feature type="active site" description="Proton acceptor" evidence="6">
    <location>
        <position position="188"/>
    </location>
</feature>
<evidence type="ECO:0000256" key="8">
    <source>
        <dbReference type="PROSITE-ProRule" id="PRU10141"/>
    </source>
</evidence>
<dbReference type="InterPro" id="IPR001245">
    <property type="entry name" value="Ser-Thr/Tyr_kinase_cat_dom"/>
</dbReference>
<dbReference type="Gene3D" id="1.10.510.10">
    <property type="entry name" value="Transferase(Phosphotransferase) domain 1"/>
    <property type="match status" value="1"/>
</dbReference>
<evidence type="ECO:0000313" key="12">
    <source>
        <dbReference type="Proteomes" id="UP000030687"/>
    </source>
</evidence>
<keyword evidence="1 9" id="KW-0723">Serine/threonine-protein kinase</keyword>
<evidence type="ECO:0000256" key="4">
    <source>
        <dbReference type="ARBA" id="ARBA00022777"/>
    </source>
</evidence>
<evidence type="ECO:0000256" key="3">
    <source>
        <dbReference type="ARBA" id="ARBA00022741"/>
    </source>
</evidence>
<keyword evidence="3 8" id="KW-0547">Nucleotide-binding</keyword>
<dbReference type="PANTHER" id="PTHR47989:SF47">
    <property type="entry name" value="SERINE_THREONINE-PROTEIN KINASE PBL28-RELATED"/>
    <property type="match status" value="1"/>
</dbReference>
<dbReference type="PIRSF" id="PIRSF000615">
    <property type="entry name" value="TyrPK_CSF1-R"/>
    <property type="match status" value="1"/>
</dbReference>
<dbReference type="PROSITE" id="PS00107">
    <property type="entry name" value="PROTEIN_KINASE_ATP"/>
    <property type="match status" value="1"/>
</dbReference>
<dbReference type="SUPFAM" id="SSF56112">
    <property type="entry name" value="Protein kinase-like (PK-like)"/>
    <property type="match status" value="1"/>
</dbReference>
<evidence type="ECO:0000259" key="10">
    <source>
        <dbReference type="PROSITE" id="PS50011"/>
    </source>
</evidence>
<dbReference type="FunFam" id="1.10.510.10:FF:000095">
    <property type="entry name" value="protein STRUBBELIG-RECEPTOR FAMILY 8"/>
    <property type="match status" value="1"/>
</dbReference>
<dbReference type="GO" id="GO:0004674">
    <property type="term" value="F:protein serine/threonine kinase activity"/>
    <property type="evidence" value="ECO:0007669"/>
    <property type="project" value="UniProtKB-KW"/>
</dbReference>
<dbReference type="InterPro" id="IPR000719">
    <property type="entry name" value="Prot_kinase_dom"/>
</dbReference>
<dbReference type="Proteomes" id="UP000030687">
    <property type="component" value="Unassembled WGS sequence"/>
</dbReference>
<dbReference type="eggNOG" id="KOG1187">
    <property type="taxonomic scope" value="Eukaryota"/>
</dbReference>
<dbReference type="PROSITE" id="PS50011">
    <property type="entry name" value="PROTEIN_KINASE_DOM"/>
    <property type="match status" value="1"/>
</dbReference>
<keyword evidence="2" id="KW-0808">Transferase</keyword>
<name>V4TEY4_CITCL</name>
<comment type="similarity">
    <text evidence="9">Belongs to the protein kinase superfamily.</text>
</comment>
<keyword evidence="7" id="KW-0460">Magnesium</keyword>
<evidence type="ECO:0000256" key="6">
    <source>
        <dbReference type="PIRSR" id="PIRSR000615-1"/>
    </source>
</evidence>
<dbReference type="Gramene" id="ESR51882">
    <property type="protein sequence ID" value="ESR51882"/>
    <property type="gene ID" value="CICLE_v10033827mg"/>
</dbReference>
<dbReference type="InParanoid" id="V4TEY4"/>
<dbReference type="PROSITE" id="PS00108">
    <property type="entry name" value="PROTEIN_KINASE_ST"/>
    <property type="match status" value="1"/>
</dbReference>
<dbReference type="GO" id="GO:0005524">
    <property type="term" value="F:ATP binding"/>
    <property type="evidence" value="ECO:0007669"/>
    <property type="project" value="UniProtKB-UniRule"/>
</dbReference>
<dbReference type="AlphaFoldDB" id="V4TEY4"/>
<dbReference type="EMBL" id="KI536726">
    <property type="protein sequence ID" value="ESR51882.1"/>
    <property type="molecule type" value="Genomic_DNA"/>
</dbReference>
<dbReference type="InterPro" id="IPR017441">
    <property type="entry name" value="Protein_kinase_ATP_BS"/>
</dbReference>
<dbReference type="InterPro" id="IPR008271">
    <property type="entry name" value="Ser/Thr_kinase_AS"/>
</dbReference>
<dbReference type="PANTHER" id="PTHR47989">
    <property type="entry name" value="OS01G0750732 PROTEIN"/>
    <property type="match status" value="1"/>
</dbReference>
<evidence type="ECO:0000256" key="2">
    <source>
        <dbReference type="ARBA" id="ARBA00022679"/>
    </source>
</evidence>
<evidence type="ECO:0000256" key="9">
    <source>
        <dbReference type="RuleBase" id="RU000304"/>
    </source>
</evidence>
<dbReference type="Pfam" id="PF07714">
    <property type="entry name" value="PK_Tyr_Ser-Thr"/>
    <property type="match status" value="1"/>
</dbReference>
<gene>
    <name evidence="11" type="ORF">CICLE_v10033827mg</name>
</gene>
<proteinExistence type="inferred from homology"/>
<feature type="non-terminal residue" evidence="11">
    <location>
        <position position="339"/>
    </location>
</feature>
<dbReference type="KEGG" id="cic:CICLE_v10033827mg"/>
<dbReference type="CDD" id="cd14066">
    <property type="entry name" value="STKc_IRAK"/>
    <property type="match status" value="1"/>
</dbReference>
<evidence type="ECO:0000256" key="7">
    <source>
        <dbReference type="PIRSR" id="PIRSR000615-3"/>
    </source>
</evidence>
<keyword evidence="5 8" id="KW-0067">ATP-binding</keyword>
<organism evidence="11 12">
    <name type="scientific">Citrus clementina</name>
    <name type="common">Clementine</name>
    <name type="synonym">Citrus deliciosa x Citrus sinensis</name>
    <dbReference type="NCBI Taxonomy" id="85681"/>
    <lineage>
        <taxon>Eukaryota</taxon>
        <taxon>Viridiplantae</taxon>
        <taxon>Streptophyta</taxon>
        <taxon>Embryophyta</taxon>
        <taxon>Tracheophyta</taxon>
        <taxon>Spermatophyta</taxon>
        <taxon>Magnoliopsida</taxon>
        <taxon>eudicotyledons</taxon>
        <taxon>Gunneridae</taxon>
        <taxon>Pentapetalae</taxon>
        <taxon>rosids</taxon>
        <taxon>malvids</taxon>
        <taxon>Sapindales</taxon>
        <taxon>Rutaceae</taxon>
        <taxon>Aurantioideae</taxon>
        <taxon>Citrus</taxon>
    </lineage>
</organism>
<dbReference type="STRING" id="85681.V4TEY4"/>
<feature type="binding site" evidence="8">
    <location>
        <position position="93"/>
    </location>
    <ligand>
        <name>ATP</name>
        <dbReference type="ChEBI" id="CHEBI:30616"/>
    </ligand>
</feature>
<evidence type="ECO:0000256" key="1">
    <source>
        <dbReference type="ARBA" id="ARBA00022527"/>
    </source>
</evidence>
<reference evidence="11 12" key="1">
    <citation type="submission" date="2013-10" db="EMBL/GenBank/DDBJ databases">
        <authorList>
            <consortium name="International Citrus Genome Consortium"/>
            <person name="Jenkins J."/>
            <person name="Schmutz J."/>
            <person name="Prochnik S."/>
            <person name="Rokhsar D."/>
            <person name="Gmitter F."/>
            <person name="Ollitrault P."/>
            <person name="Machado M."/>
            <person name="Talon M."/>
            <person name="Wincker P."/>
            <person name="Jaillon O."/>
            <person name="Morgante M."/>
        </authorList>
    </citation>
    <scope>NUCLEOTIDE SEQUENCE</scope>
    <source>
        <strain evidence="12">cv. Clemenules</strain>
    </source>
</reference>
<keyword evidence="12" id="KW-1185">Reference proteome</keyword>
<dbReference type="InterPro" id="IPR011009">
    <property type="entry name" value="Kinase-like_dom_sf"/>
</dbReference>
<dbReference type="SMART" id="SM00220">
    <property type="entry name" value="S_TKc"/>
    <property type="match status" value="1"/>
</dbReference>
<accession>V4TEY4</accession>
<feature type="binding site" evidence="7">
    <location>
        <position position="206"/>
    </location>
    <ligand>
        <name>Mg(2+)</name>
        <dbReference type="ChEBI" id="CHEBI:18420"/>
    </ligand>
</feature>
<dbReference type="Gene3D" id="3.30.200.20">
    <property type="entry name" value="Phosphorylase Kinase, domain 1"/>
    <property type="match status" value="1"/>
</dbReference>
<sequence>MGNCLRKNPQDPNRQLDIARPPAAASNLPWSLFFHAYKLKYFCHGLLEAATRKFSEKNLIGQGGFGDVYIGYINSCAMTAARRKNADFAVAVKRLRRKGSQGQDEWENELRFLSRLNHPNVVKLMGYCCDDQHRLLVYEYVTRGSLEDHLLNEDDTELNWERRIKIALGAARGLEHLHTYWRPVIHRDVKASNVLLDDDFNAKISDFGLAKFGPLGDKSHISTRVLGTRGYFAPEYIATGHLTLKTDVYSFGVVLLEILSGKTAAMRRTNGLAGNWAKPYLSNKLALHQIIDEKLGRNIQMEEAQEFAEIILRCLNSDPKNRPTMSEVVAALEQLQLNM</sequence>
<dbReference type="OMA" id="GHEQWEN"/>
<feature type="domain" description="Protein kinase" evidence="10">
    <location>
        <begin position="54"/>
        <end position="335"/>
    </location>
</feature>
<dbReference type="GO" id="GO:0046872">
    <property type="term" value="F:metal ion binding"/>
    <property type="evidence" value="ECO:0007669"/>
    <property type="project" value="UniProtKB-KW"/>
</dbReference>
<feature type="binding site" evidence="7">
    <location>
        <position position="193"/>
    </location>
    <ligand>
        <name>Mg(2+)</name>
        <dbReference type="ChEBI" id="CHEBI:18420"/>
    </ligand>
</feature>